<proteinExistence type="predicted"/>
<keyword evidence="4" id="KW-1185">Reference proteome</keyword>
<sequence length="72" mass="8090">MVRIVAWLRTDSIINRMVLYTISTGLITSILSCIVLVVFARDRSHFSVLTIGVVGPPMTMSLSYKTHSLIFF</sequence>
<dbReference type="OrthoDB" id="2738831at2759"/>
<dbReference type="PROSITE" id="PS51257">
    <property type="entry name" value="PROKAR_LIPOPROTEIN"/>
    <property type="match status" value="1"/>
</dbReference>
<evidence type="ECO:0000313" key="3">
    <source>
        <dbReference type="EMBL" id="KAF9506665.1"/>
    </source>
</evidence>
<feature type="transmembrane region" description="Helical" evidence="1">
    <location>
        <begin position="17"/>
        <end position="39"/>
    </location>
</feature>
<evidence type="ECO:0000313" key="4">
    <source>
        <dbReference type="Proteomes" id="UP000886523"/>
    </source>
</evidence>
<keyword evidence="1" id="KW-0812">Transmembrane</keyword>
<reference evidence="3" key="1">
    <citation type="journal article" date="2020" name="Nat. Commun.">
        <title>Large-scale genome sequencing of mycorrhizal fungi provides insights into the early evolution of symbiotic traits.</title>
        <authorList>
            <person name="Miyauchi S."/>
            <person name="Kiss E."/>
            <person name="Kuo A."/>
            <person name="Drula E."/>
            <person name="Kohler A."/>
            <person name="Sanchez-Garcia M."/>
            <person name="Morin E."/>
            <person name="Andreopoulos B."/>
            <person name="Barry K.W."/>
            <person name="Bonito G."/>
            <person name="Buee M."/>
            <person name="Carver A."/>
            <person name="Chen C."/>
            <person name="Cichocki N."/>
            <person name="Clum A."/>
            <person name="Culley D."/>
            <person name="Crous P.W."/>
            <person name="Fauchery L."/>
            <person name="Girlanda M."/>
            <person name="Hayes R.D."/>
            <person name="Keri Z."/>
            <person name="LaButti K."/>
            <person name="Lipzen A."/>
            <person name="Lombard V."/>
            <person name="Magnuson J."/>
            <person name="Maillard F."/>
            <person name="Murat C."/>
            <person name="Nolan M."/>
            <person name="Ohm R.A."/>
            <person name="Pangilinan J."/>
            <person name="Pereira M.F."/>
            <person name="Perotto S."/>
            <person name="Peter M."/>
            <person name="Pfister S."/>
            <person name="Riley R."/>
            <person name="Sitrit Y."/>
            <person name="Stielow J.B."/>
            <person name="Szollosi G."/>
            <person name="Zifcakova L."/>
            <person name="Stursova M."/>
            <person name="Spatafora J.W."/>
            <person name="Tedersoo L."/>
            <person name="Vaario L.M."/>
            <person name="Yamada A."/>
            <person name="Yan M."/>
            <person name="Wang P."/>
            <person name="Xu J."/>
            <person name="Bruns T."/>
            <person name="Baldrian P."/>
            <person name="Vilgalys R."/>
            <person name="Dunand C."/>
            <person name="Henrissat B."/>
            <person name="Grigoriev I.V."/>
            <person name="Hibbett D."/>
            <person name="Nagy L.G."/>
            <person name="Martin F.M."/>
        </authorList>
    </citation>
    <scope>NUCLEOTIDE SEQUENCE</scope>
    <source>
        <strain evidence="3">UP504</strain>
    </source>
</reference>
<evidence type="ECO:0000256" key="1">
    <source>
        <dbReference type="SAM" id="Phobius"/>
    </source>
</evidence>
<gene>
    <name evidence="3" type="ORF">BS47DRAFT_1352558</name>
</gene>
<keyword evidence="1" id="KW-0472">Membrane</keyword>
<dbReference type="Pfam" id="PF20152">
    <property type="entry name" value="DUF6534"/>
    <property type="match status" value="1"/>
</dbReference>
<dbReference type="InterPro" id="IPR045339">
    <property type="entry name" value="DUF6534"/>
</dbReference>
<keyword evidence="1" id="KW-1133">Transmembrane helix</keyword>
<name>A0A9P6DQI1_9AGAM</name>
<evidence type="ECO:0000259" key="2">
    <source>
        <dbReference type="Pfam" id="PF20152"/>
    </source>
</evidence>
<accession>A0A9P6DQI1</accession>
<protein>
    <recommendedName>
        <fullName evidence="2">DUF6534 domain-containing protein</fullName>
    </recommendedName>
</protein>
<organism evidence="3 4">
    <name type="scientific">Hydnum rufescens UP504</name>
    <dbReference type="NCBI Taxonomy" id="1448309"/>
    <lineage>
        <taxon>Eukaryota</taxon>
        <taxon>Fungi</taxon>
        <taxon>Dikarya</taxon>
        <taxon>Basidiomycota</taxon>
        <taxon>Agaricomycotina</taxon>
        <taxon>Agaricomycetes</taxon>
        <taxon>Cantharellales</taxon>
        <taxon>Hydnaceae</taxon>
        <taxon>Hydnum</taxon>
    </lineage>
</organism>
<dbReference type="Proteomes" id="UP000886523">
    <property type="component" value="Unassembled WGS sequence"/>
</dbReference>
<comment type="caution">
    <text evidence="3">The sequence shown here is derived from an EMBL/GenBank/DDBJ whole genome shotgun (WGS) entry which is preliminary data.</text>
</comment>
<feature type="domain" description="DUF6534" evidence="2">
    <location>
        <begin position="5"/>
        <end position="61"/>
    </location>
</feature>
<dbReference type="EMBL" id="MU129104">
    <property type="protein sequence ID" value="KAF9506665.1"/>
    <property type="molecule type" value="Genomic_DNA"/>
</dbReference>
<dbReference type="AlphaFoldDB" id="A0A9P6DQI1"/>